<dbReference type="SUPFAM" id="SSF51735">
    <property type="entry name" value="NAD(P)-binding Rossmann-fold domains"/>
    <property type="match status" value="1"/>
</dbReference>
<dbReference type="InterPro" id="IPR029752">
    <property type="entry name" value="D-isomer_DH_CS1"/>
</dbReference>
<protein>
    <recommendedName>
        <fullName evidence="7">alcohol dehydrogenase (NADP(+))</fullName>
        <ecNumber evidence="7">1.1.1.2</ecNumber>
    </recommendedName>
</protein>
<evidence type="ECO:0000256" key="7">
    <source>
        <dbReference type="ARBA" id="ARBA00024074"/>
    </source>
</evidence>
<dbReference type="InterPro" id="IPR013149">
    <property type="entry name" value="ADH-like_C"/>
</dbReference>
<organism evidence="10 11">
    <name type="scientific">Sumerlaea chitinivorans</name>
    <dbReference type="NCBI Taxonomy" id="2250252"/>
    <lineage>
        <taxon>Bacteria</taxon>
        <taxon>Candidatus Sumerlaeota</taxon>
        <taxon>Candidatus Sumerlaeia</taxon>
        <taxon>Candidatus Sumerlaeales</taxon>
        <taxon>Candidatus Sumerlaeaceae</taxon>
        <taxon>Candidatus Sumerlaea</taxon>
    </lineage>
</organism>
<keyword evidence="4 8" id="KW-0862">Zinc</keyword>
<evidence type="ECO:0000256" key="6">
    <source>
        <dbReference type="ARBA" id="ARBA00023002"/>
    </source>
</evidence>
<dbReference type="Pfam" id="PF00107">
    <property type="entry name" value="ADH_zinc_N"/>
    <property type="match status" value="1"/>
</dbReference>
<dbReference type="InterPro" id="IPR011032">
    <property type="entry name" value="GroES-like_sf"/>
</dbReference>
<dbReference type="Gene3D" id="3.40.50.720">
    <property type="entry name" value="NAD(P)-binding Rossmann-like Domain"/>
    <property type="match status" value="1"/>
</dbReference>
<dbReference type="GO" id="GO:0008106">
    <property type="term" value="F:alcohol dehydrogenase (NADP+) activity"/>
    <property type="evidence" value="ECO:0007669"/>
    <property type="project" value="UniProtKB-EC"/>
</dbReference>
<dbReference type="InterPro" id="IPR047109">
    <property type="entry name" value="CAD-like"/>
</dbReference>
<evidence type="ECO:0000256" key="4">
    <source>
        <dbReference type="ARBA" id="ARBA00022833"/>
    </source>
</evidence>
<evidence type="ECO:0000256" key="5">
    <source>
        <dbReference type="ARBA" id="ARBA00022857"/>
    </source>
</evidence>
<dbReference type="PROSITE" id="PS00059">
    <property type="entry name" value="ADH_ZINC"/>
    <property type="match status" value="1"/>
</dbReference>
<sequence>MTVRAYAAMAAGRPLEPYTYERPSSLGPFDVELEVECCGICHSDIHLIDNDWKVSTYPLIPGHEVVGTVARMGAEVKHLTIGQRVGLGWQCGSCMACEWCERGEEPCCDAHQATCVGHPGGYAEYVVADSRFVFPIPDTLPSEAAAPLMCGGITVYTPLARFTRPAQRVGVIGIGGLGHLALQFARAMGCEVTAFSTSPSKEAEAKRLGAHEFVVSTDSQAMAKRAGYFDLLISTVSADLDWPQWLKLVRKLGRLQIVGASPGNISVPVSMLIGGQKSIGATIIGNRATIREMLEFAARHGVRAQAEVMPLDRVNDAIARVRANEARYRMVLKVR</sequence>
<reference evidence="10 11" key="1">
    <citation type="submission" date="2018-05" db="EMBL/GenBank/DDBJ databases">
        <title>A metagenomic window into the 2 km-deep terrestrial subsurface aquifer revealed taxonomically and functionally diverse microbial community comprising novel uncultured bacterial lineages.</title>
        <authorList>
            <person name="Kadnikov V.V."/>
            <person name="Mardanov A.V."/>
            <person name="Beletsky A.V."/>
            <person name="Banks D."/>
            <person name="Pimenov N.V."/>
            <person name="Frank Y.A."/>
            <person name="Karnachuk O.V."/>
            <person name="Ravin N.V."/>
        </authorList>
    </citation>
    <scope>NUCLEOTIDE SEQUENCE [LARGE SCALE GENOMIC DNA]</scope>
    <source>
        <strain evidence="10">BY</strain>
    </source>
</reference>
<dbReference type="EMBL" id="CP030759">
    <property type="protein sequence ID" value="AXA34801.1"/>
    <property type="molecule type" value="Genomic_DNA"/>
</dbReference>
<dbReference type="GO" id="GO:0008270">
    <property type="term" value="F:zinc ion binding"/>
    <property type="evidence" value="ECO:0007669"/>
    <property type="project" value="InterPro"/>
</dbReference>
<keyword evidence="3 8" id="KW-0479">Metal-binding</keyword>
<dbReference type="AlphaFoldDB" id="A0A2Z4Y0U5"/>
<dbReference type="SMART" id="SM00829">
    <property type="entry name" value="PKS_ER"/>
    <property type="match status" value="1"/>
</dbReference>
<dbReference type="Pfam" id="PF08240">
    <property type="entry name" value="ADH_N"/>
    <property type="match status" value="1"/>
</dbReference>
<gene>
    <name evidence="10" type="ORF">BRCON_0024</name>
</gene>
<evidence type="ECO:0000313" key="10">
    <source>
        <dbReference type="EMBL" id="AXA34801.1"/>
    </source>
</evidence>
<dbReference type="PANTHER" id="PTHR42683">
    <property type="entry name" value="ALDEHYDE REDUCTASE"/>
    <property type="match status" value="1"/>
</dbReference>
<evidence type="ECO:0000256" key="1">
    <source>
        <dbReference type="ARBA" id="ARBA00001947"/>
    </source>
</evidence>
<dbReference type="EC" id="1.1.1.2" evidence="7"/>
<dbReference type="InterPro" id="IPR002328">
    <property type="entry name" value="ADH_Zn_CS"/>
</dbReference>
<keyword evidence="6" id="KW-0560">Oxidoreductase</keyword>
<proteinExistence type="inferred from homology"/>
<evidence type="ECO:0000259" key="9">
    <source>
        <dbReference type="SMART" id="SM00829"/>
    </source>
</evidence>
<evidence type="ECO:0000256" key="3">
    <source>
        <dbReference type="ARBA" id="ARBA00022723"/>
    </source>
</evidence>
<dbReference type="KEGG" id="schv:BRCON_0024"/>
<evidence type="ECO:0000313" key="11">
    <source>
        <dbReference type="Proteomes" id="UP000262583"/>
    </source>
</evidence>
<dbReference type="InterPro" id="IPR013154">
    <property type="entry name" value="ADH-like_N"/>
</dbReference>
<comment type="similarity">
    <text evidence="2 8">Belongs to the zinc-containing alcohol dehydrogenase family.</text>
</comment>
<dbReference type="SUPFAM" id="SSF50129">
    <property type="entry name" value="GroES-like"/>
    <property type="match status" value="1"/>
</dbReference>
<keyword evidence="5" id="KW-0521">NADP</keyword>
<dbReference type="Gene3D" id="3.90.180.10">
    <property type="entry name" value="Medium-chain alcohol dehydrogenases, catalytic domain"/>
    <property type="match status" value="1"/>
</dbReference>
<dbReference type="Proteomes" id="UP000262583">
    <property type="component" value="Chromosome"/>
</dbReference>
<dbReference type="FunFam" id="3.90.180.10:FF:000018">
    <property type="entry name" value="NAD(P)-dependent alcohol dehydrogenase"/>
    <property type="match status" value="1"/>
</dbReference>
<dbReference type="CDD" id="cd05283">
    <property type="entry name" value="CAD1"/>
    <property type="match status" value="1"/>
</dbReference>
<dbReference type="FunFam" id="3.40.50.720:FF:000022">
    <property type="entry name" value="Cinnamyl alcohol dehydrogenase"/>
    <property type="match status" value="1"/>
</dbReference>
<evidence type="ECO:0000256" key="8">
    <source>
        <dbReference type="RuleBase" id="RU361277"/>
    </source>
</evidence>
<name>A0A2Z4Y0U5_SUMC1</name>
<dbReference type="InterPro" id="IPR020843">
    <property type="entry name" value="ER"/>
</dbReference>
<dbReference type="PROSITE" id="PS00065">
    <property type="entry name" value="D_2_HYDROXYACID_DH_1"/>
    <property type="match status" value="1"/>
</dbReference>
<comment type="cofactor">
    <cofactor evidence="1 8">
        <name>Zn(2+)</name>
        <dbReference type="ChEBI" id="CHEBI:29105"/>
    </cofactor>
</comment>
<accession>A0A2Z4Y0U5</accession>
<feature type="domain" description="Enoyl reductase (ER)" evidence="9">
    <location>
        <begin position="13"/>
        <end position="332"/>
    </location>
</feature>
<dbReference type="InterPro" id="IPR036291">
    <property type="entry name" value="NAD(P)-bd_dom_sf"/>
</dbReference>
<evidence type="ECO:0000256" key="2">
    <source>
        <dbReference type="ARBA" id="ARBA00008072"/>
    </source>
</evidence>